<evidence type="ECO:0000313" key="3">
    <source>
        <dbReference type="Proteomes" id="UP000324748"/>
    </source>
</evidence>
<evidence type="ECO:0000313" key="4">
    <source>
        <dbReference type="Proteomes" id="UP000325313"/>
    </source>
</evidence>
<dbReference type="EMBL" id="VSWC01000196">
    <property type="protein sequence ID" value="KAA1065806.1"/>
    <property type="molecule type" value="Genomic_DNA"/>
</dbReference>
<dbReference type="AlphaFoldDB" id="A0A5B0LP13"/>
<evidence type="ECO:0000313" key="1">
    <source>
        <dbReference type="EMBL" id="KAA1065806.1"/>
    </source>
</evidence>
<evidence type="ECO:0000313" key="2">
    <source>
        <dbReference type="EMBL" id="KAA1132337.1"/>
    </source>
</evidence>
<gene>
    <name evidence="1" type="ORF">PGT21_010685</name>
    <name evidence="2" type="ORF">PGTUg99_001960</name>
</gene>
<sequence length="159" mass="18520">MAKLLKGSPPPNVDDFLQSNLRHHADKTLLHRRWVMMKTRSYRCSETPIGLYVAPCVLLASRKQFKWIRAQNPRRRKLSSAQLRHHRVTFYATCTMSELSEVGSSNCIRNNFPKSGSMYRSKTCNQYFRWWGSFPVREGYNFDPALPGRVGLGEMSCMW</sequence>
<keyword evidence="3" id="KW-1185">Reference proteome</keyword>
<organism evidence="1 3">
    <name type="scientific">Puccinia graminis f. sp. tritici</name>
    <dbReference type="NCBI Taxonomy" id="56615"/>
    <lineage>
        <taxon>Eukaryota</taxon>
        <taxon>Fungi</taxon>
        <taxon>Dikarya</taxon>
        <taxon>Basidiomycota</taxon>
        <taxon>Pucciniomycotina</taxon>
        <taxon>Pucciniomycetes</taxon>
        <taxon>Pucciniales</taxon>
        <taxon>Pucciniaceae</taxon>
        <taxon>Puccinia</taxon>
    </lineage>
</organism>
<accession>A0A5B0LP13</accession>
<protein>
    <submittedName>
        <fullName evidence="1">Uncharacterized protein</fullName>
    </submittedName>
</protein>
<comment type="caution">
    <text evidence="1">The sequence shown here is derived from an EMBL/GenBank/DDBJ whole genome shotgun (WGS) entry which is preliminary data.</text>
</comment>
<dbReference type="EMBL" id="VDEP01000082">
    <property type="protein sequence ID" value="KAA1132337.1"/>
    <property type="molecule type" value="Genomic_DNA"/>
</dbReference>
<dbReference type="Proteomes" id="UP000325313">
    <property type="component" value="Unassembled WGS sequence"/>
</dbReference>
<reference evidence="3 4" key="1">
    <citation type="submission" date="2019-05" db="EMBL/GenBank/DDBJ databases">
        <title>Emergence of the Ug99 lineage of the wheat stem rust pathogen through somatic hybridization.</title>
        <authorList>
            <person name="Li F."/>
            <person name="Upadhyaya N.M."/>
            <person name="Sperschneider J."/>
            <person name="Matny O."/>
            <person name="Nguyen-Phuc H."/>
            <person name="Mago R."/>
            <person name="Raley C."/>
            <person name="Miller M.E."/>
            <person name="Silverstein K.A.T."/>
            <person name="Henningsen E."/>
            <person name="Hirsch C.D."/>
            <person name="Visser B."/>
            <person name="Pretorius Z.A."/>
            <person name="Steffenson B.J."/>
            <person name="Schwessinger B."/>
            <person name="Dodds P.N."/>
            <person name="Figueroa M."/>
        </authorList>
    </citation>
    <scope>NUCLEOTIDE SEQUENCE [LARGE SCALE GENOMIC DNA]</scope>
    <source>
        <strain evidence="1">21-0</strain>
        <strain evidence="2 4">Ug99</strain>
    </source>
</reference>
<dbReference type="Proteomes" id="UP000324748">
    <property type="component" value="Unassembled WGS sequence"/>
</dbReference>
<proteinExistence type="predicted"/>
<name>A0A5B0LP13_PUCGR</name>